<proteinExistence type="inferred from homology"/>
<evidence type="ECO:0000259" key="2">
    <source>
        <dbReference type="Pfam" id="PF08327"/>
    </source>
</evidence>
<reference evidence="3" key="1">
    <citation type="submission" date="2020-09" db="EMBL/GenBank/DDBJ databases">
        <title>Novel species of Mucilaginibacter isolated from a glacier on the Tibetan Plateau.</title>
        <authorList>
            <person name="Liu Q."/>
            <person name="Xin Y.-H."/>
        </authorList>
    </citation>
    <scope>NUCLEOTIDE SEQUENCE</scope>
    <source>
        <strain evidence="3">ZB1P21</strain>
    </source>
</reference>
<evidence type="ECO:0000256" key="1">
    <source>
        <dbReference type="ARBA" id="ARBA00006817"/>
    </source>
</evidence>
<dbReference type="InterPro" id="IPR013538">
    <property type="entry name" value="ASHA1/2-like_C"/>
</dbReference>
<dbReference type="AlphaFoldDB" id="A0A926NWY7"/>
<feature type="domain" description="Activator of Hsp90 ATPase homologue 1/2-like C-terminal" evidence="2">
    <location>
        <begin position="17"/>
        <end position="137"/>
    </location>
</feature>
<comment type="caution">
    <text evidence="3">The sequence shown here is derived from an EMBL/GenBank/DDBJ whole genome shotgun (WGS) entry which is preliminary data.</text>
</comment>
<dbReference type="InterPro" id="IPR023393">
    <property type="entry name" value="START-like_dom_sf"/>
</dbReference>
<evidence type="ECO:0000313" key="4">
    <source>
        <dbReference type="Proteomes" id="UP000619078"/>
    </source>
</evidence>
<protein>
    <submittedName>
        <fullName evidence="3">SRPBCC domain-containing protein</fullName>
    </submittedName>
</protein>
<gene>
    <name evidence="3" type="ORF">IDJ76_09630</name>
</gene>
<dbReference type="Proteomes" id="UP000619078">
    <property type="component" value="Unassembled WGS sequence"/>
</dbReference>
<comment type="similarity">
    <text evidence="1">Belongs to the AHA1 family.</text>
</comment>
<accession>A0A926NWY7</accession>
<dbReference type="SUPFAM" id="SSF55961">
    <property type="entry name" value="Bet v1-like"/>
    <property type="match status" value="1"/>
</dbReference>
<name>A0A926NWY7_9SPHI</name>
<keyword evidence="4" id="KW-1185">Reference proteome</keyword>
<dbReference type="EMBL" id="JACWMX010000003">
    <property type="protein sequence ID" value="MBD1393358.1"/>
    <property type="molecule type" value="Genomic_DNA"/>
</dbReference>
<dbReference type="Pfam" id="PF08327">
    <property type="entry name" value="AHSA1"/>
    <property type="match status" value="1"/>
</dbReference>
<organism evidence="3 4">
    <name type="scientific">Mucilaginibacter glaciei</name>
    <dbReference type="NCBI Taxonomy" id="2772109"/>
    <lineage>
        <taxon>Bacteria</taxon>
        <taxon>Pseudomonadati</taxon>
        <taxon>Bacteroidota</taxon>
        <taxon>Sphingobacteriia</taxon>
        <taxon>Sphingobacteriales</taxon>
        <taxon>Sphingobacteriaceae</taxon>
        <taxon>Mucilaginibacter</taxon>
    </lineage>
</organism>
<sequence>MDTSGKASITAIVDVHAPLETVWAAWNTPGDIMQWNNVTDEWHTPTVENDLRPGARFLYVMGLKDGSFNFNFEGIYDEVKAYELISYTLDDGRKSTITFKAHGETVRVTEVFEPNNSDPIEMQSAFCQAVLHSFKRHVEGNLAKL</sequence>
<dbReference type="Gene3D" id="3.30.530.20">
    <property type="match status" value="1"/>
</dbReference>
<dbReference type="RefSeq" id="WP_191163086.1">
    <property type="nucleotide sequence ID" value="NZ_JACWMX010000003.1"/>
</dbReference>
<evidence type="ECO:0000313" key="3">
    <source>
        <dbReference type="EMBL" id="MBD1393358.1"/>
    </source>
</evidence>